<proteinExistence type="predicted"/>
<accession>A0A6C0R876</accession>
<dbReference type="GO" id="GO:0006260">
    <property type="term" value="P:DNA replication"/>
    <property type="evidence" value="ECO:0007669"/>
    <property type="project" value="InterPro"/>
</dbReference>
<dbReference type="SUPFAM" id="SSF56731">
    <property type="entry name" value="DNA primase core"/>
    <property type="match status" value="1"/>
</dbReference>
<evidence type="ECO:0000313" key="1">
    <source>
        <dbReference type="EMBL" id="QIA06430.1"/>
    </source>
</evidence>
<dbReference type="GO" id="GO:0003677">
    <property type="term" value="F:DNA binding"/>
    <property type="evidence" value="ECO:0007669"/>
    <property type="project" value="InterPro"/>
</dbReference>
<dbReference type="CDD" id="cd01029">
    <property type="entry name" value="TOPRIM_primases"/>
    <property type="match status" value="1"/>
</dbReference>
<dbReference type="InterPro" id="IPR034154">
    <property type="entry name" value="TOPRIM_DnaG/twinkle"/>
</dbReference>
<dbReference type="Proteomes" id="UP000474630">
    <property type="component" value="Chromosome"/>
</dbReference>
<dbReference type="Gene3D" id="3.40.1360.10">
    <property type="match status" value="1"/>
</dbReference>
<protein>
    <recommendedName>
        <fullName evidence="3">Toprim domain-containing protein</fullName>
    </recommendedName>
</protein>
<dbReference type="InterPro" id="IPR036977">
    <property type="entry name" value="DNA_primase_Znf_CHC2"/>
</dbReference>
<dbReference type="Pfam" id="PF13155">
    <property type="entry name" value="Toprim_2"/>
    <property type="match status" value="1"/>
</dbReference>
<evidence type="ECO:0000313" key="2">
    <source>
        <dbReference type="Proteomes" id="UP000474630"/>
    </source>
</evidence>
<dbReference type="KEGG" id="drc:G0Q07_01210"/>
<keyword evidence="2" id="KW-1185">Reference proteome</keyword>
<sequence length="284" mass="32575">MNISEAKQIPIETYLNRIGVNPERRDKHKQWLWYCSPIRGEKVPSFKVDQRLNLWYDHGAGTGGSILDLVIAINDTDITGAVNILSGENIPRRIDPSSFHRSGFRAESNLKINNVRMLQNLALIGYLKSRGIMYRHCEKYVKEAYYSVNGKNYFAVAFPNDKGGFELRNKLWKGSSSPKAITTIKGNQTINLWEGFMDFLSGMAYYNVREAATTNIILNSVANLKHVISTLDEYKAINTFFDNDEAGRNANNEILKRYPENTTDYSQIIFKNYKDFNEYLIAKK</sequence>
<dbReference type="SUPFAM" id="SSF57783">
    <property type="entry name" value="Zinc beta-ribbon"/>
    <property type="match status" value="1"/>
</dbReference>
<evidence type="ECO:0008006" key="3">
    <source>
        <dbReference type="Google" id="ProtNLM"/>
    </source>
</evidence>
<name>A0A6C0R876_9BACT</name>
<organism evidence="1 2">
    <name type="scientific">Draconibacterium halophilum</name>
    <dbReference type="NCBI Taxonomy" id="2706887"/>
    <lineage>
        <taxon>Bacteria</taxon>
        <taxon>Pseudomonadati</taxon>
        <taxon>Bacteroidota</taxon>
        <taxon>Bacteroidia</taxon>
        <taxon>Marinilabiliales</taxon>
        <taxon>Prolixibacteraceae</taxon>
        <taxon>Draconibacterium</taxon>
    </lineage>
</organism>
<reference evidence="1 2" key="1">
    <citation type="submission" date="2020-02" db="EMBL/GenBank/DDBJ databases">
        <title>Genome sequencing for Draconibacterium sp. strain M1.</title>
        <authorList>
            <person name="Park S.-J."/>
        </authorList>
    </citation>
    <scope>NUCLEOTIDE SEQUENCE [LARGE SCALE GENOMIC DNA]</scope>
    <source>
        <strain evidence="1 2">M1</strain>
    </source>
</reference>
<dbReference type="GO" id="GO:0008270">
    <property type="term" value="F:zinc ion binding"/>
    <property type="evidence" value="ECO:0007669"/>
    <property type="project" value="InterPro"/>
</dbReference>
<dbReference type="EMBL" id="CP048409">
    <property type="protein sequence ID" value="QIA06430.1"/>
    <property type="molecule type" value="Genomic_DNA"/>
</dbReference>
<dbReference type="Gene3D" id="3.90.580.10">
    <property type="entry name" value="Zinc finger, CHC2-type domain"/>
    <property type="match status" value="1"/>
</dbReference>
<gene>
    <name evidence="1" type="ORF">G0Q07_01210</name>
</gene>
<dbReference type="AlphaFoldDB" id="A0A6C0R876"/>
<dbReference type="RefSeq" id="WP_163344363.1">
    <property type="nucleotide sequence ID" value="NZ_CP048409.1"/>
</dbReference>